<sequence length="392" mass="45617">MKKFILLILLIGASASVHSQALTDFLLELEENNPQLIALQKWLNAEATKAKTGIYPDNPEVSYSYLTGSPEAIGNQEEFEVSQSFKLPGYYTSKSAIQQLGYEQKKVLVEKRKREILHSARKAWFNLIWLHKKENLLKTRNQNAKELVALIKKGFDGGEMSKPVYDKARIFAITIQNEWRKTKTEIDITRHQLEALNGMQSIPETPKEYPFQWQLPDMDSILNTLTATHPELIIARLNIKQSEEQIKHRRLESWPSFNAGFKSETILDQKLQGFHAGISIPLWQNTNKVKYAKLKVDQEKARFMQKEYETMVRFRKLHNEVRATWDNYLQMRSLMDNEEASAASLVLLESGHISFAEYMMDLEMIYDSKMTFLRNEKDYFVGLSQLKVFRKP</sequence>
<dbReference type="OrthoDB" id="712316at2"/>
<dbReference type="Gene3D" id="1.20.1600.10">
    <property type="entry name" value="Outer membrane efflux proteins (OEP)"/>
    <property type="match status" value="1"/>
</dbReference>
<feature type="chain" id="PRO_5015426663" description="Transporter" evidence="6">
    <location>
        <begin position="20"/>
        <end position="392"/>
    </location>
</feature>
<gene>
    <name evidence="7" type="ORF">DDZ16_15330</name>
</gene>
<keyword evidence="3" id="KW-0812">Transmembrane</keyword>
<evidence type="ECO:0000256" key="5">
    <source>
        <dbReference type="ARBA" id="ARBA00023237"/>
    </source>
</evidence>
<dbReference type="GO" id="GO:0015562">
    <property type="term" value="F:efflux transmembrane transporter activity"/>
    <property type="evidence" value="ECO:0007669"/>
    <property type="project" value="InterPro"/>
</dbReference>
<protein>
    <recommendedName>
        <fullName evidence="9">Transporter</fullName>
    </recommendedName>
</protein>
<dbReference type="Proteomes" id="UP000244956">
    <property type="component" value="Unassembled WGS sequence"/>
</dbReference>
<keyword evidence="2" id="KW-1134">Transmembrane beta strand</keyword>
<keyword evidence="5" id="KW-0998">Cell outer membrane</keyword>
<dbReference type="RefSeq" id="WP_109265362.1">
    <property type="nucleotide sequence ID" value="NZ_QEWP01000014.1"/>
</dbReference>
<keyword evidence="4" id="KW-0472">Membrane</keyword>
<evidence type="ECO:0000313" key="7">
    <source>
        <dbReference type="EMBL" id="PWD98450.1"/>
    </source>
</evidence>
<dbReference type="EMBL" id="QEWP01000014">
    <property type="protein sequence ID" value="PWD98450.1"/>
    <property type="molecule type" value="Genomic_DNA"/>
</dbReference>
<dbReference type="SUPFAM" id="SSF56954">
    <property type="entry name" value="Outer membrane efflux proteins (OEP)"/>
    <property type="match status" value="1"/>
</dbReference>
<feature type="signal peptide" evidence="6">
    <location>
        <begin position="1"/>
        <end position="19"/>
    </location>
</feature>
<comment type="subcellular location">
    <subcellularLocation>
        <location evidence="1">Cell outer membrane</location>
    </subcellularLocation>
</comment>
<dbReference type="PANTHER" id="PTHR30026">
    <property type="entry name" value="OUTER MEMBRANE PROTEIN TOLC"/>
    <property type="match status" value="1"/>
</dbReference>
<accession>A0A2U2B5U5</accession>
<evidence type="ECO:0000313" key="8">
    <source>
        <dbReference type="Proteomes" id="UP000244956"/>
    </source>
</evidence>
<organism evidence="7 8">
    <name type="scientific">Marinilabilia rubra</name>
    <dbReference type="NCBI Taxonomy" id="2162893"/>
    <lineage>
        <taxon>Bacteria</taxon>
        <taxon>Pseudomonadati</taxon>
        <taxon>Bacteroidota</taxon>
        <taxon>Bacteroidia</taxon>
        <taxon>Marinilabiliales</taxon>
        <taxon>Marinilabiliaceae</taxon>
        <taxon>Marinilabilia</taxon>
    </lineage>
</organism>
<dbReference type="GO" id="GO:0015288">
    <property type="term" value="F:porin activity"/>
    <property type="evidence" value="ECO:0007669"/>
    <property type="project" value="TreeGrafter"/>
</dbReference>
<evidence type="ECO:0000256" key="4">
    <source>
        <dbReference type="ARBA" id="ARBA00023136"/>
    </source>
</evidence>
<keyword evidence="8" id="KW-1185">Reference proteome</keyword>
<proteinExistence type="predicted"/>
<dbReference type="GO" id="GO:0009279">
    <property type="term" value="C:cell outer membrane"/>
    <property type="evidence" value="ECO:0007669"/>
    <property type="project" value="UniProtKB-SubCell"/>
</dbReference>
<evidence type="ECO:0000256" key="2">
    <source>
        <dbReference type="ARBA" id="ARBA00022452"/>
    </source>
</evidence>
<evidence type="ECO:0000256" key="3">
    <source>
        <dbReference type="ARBA" id="ARBA00022692"/>
    </source>
</evidence>
<evidence type="ECO:0000256" key="1">
    <source>
        <dbReference type="ARBA" id="ARBA00004442"/>
    </source>
</evidence>
<reference evidence="7 8" key="1">
    <citation type="submission" date="2018-05" db="EMBL/GenBank/DDBJ databases">
        <title>Marinilabilia rubrum sp. nov., isolated from saltern sediment.</title>
        <authorList>
            <person name="Zhang R."/>
        </authorList>
    </citation>
    <scope>NUCLEOTIDE SEQUENCE [LARGE SCALE GENOMIC DNA]</scope>
    <source>
        <strain evidence="7 8">WTE16</strain>
    </source>
</reference>
<dbReference type="GO" id="GO:1990281">
    <property type="term" value="C:efflux pump complex"/>
    <property type="evidence" value="ECO:0007669"/>
    <property type="project" value="TreeGrafter"/>
</dbReference>
<name>A0A2U2B5U5_9BACT</name>
<comment type="caution">
    <text evidence="7">The sequence shown here is derived from an EMBL/GenBank/DDBJ whole genome shotgun (WGS) entry which is preliminary data.</text>
</comment>
<dbReference type="PANTHER" id="PTHR30026:SF20">
    <property type="entry name" value="OUTER MEMBRANE PROTEIN TOLC"/>
    <property type="match status" value="1"/>
</dbReference>
<keyword evidence="6" id="KW-0732">Signal</keyword>
<evidence type="ECO:0008006" key="9">
    <source>
        <dbReference type="Google" id="ProtNLM"/>
    </source>
</evidence>
<dbReference type="InterPro" id="IPR051906">
    <property type="entry name" value="TolC-like"/>
</dbReference>
<dbReference type="AlphaFoldDB" id="A0A2U2B5U5"/>
<evidence type="ECO:0000256" key="6">
    <source>
        <dbReference type="SAM" id="SignalP"/>
    </source>
</evidence>